<accession>A0A4S8PE72</accession>
<proteinExistence type="predicted"/>
<sequence length="190" mass="21029">MDTPPASEYTQAEAYAPVETAAAEAVAALHDFPGFEQRSWAEMPCSRRGVDDPDYTNIEVRYRFSIADSQTDLVRQQYVDSLREHWIGKGYRIVTDDAVEGTTRTDRNLVAHRADGVTLWYNVSGYVGLYIQSGCVPTSDIADIQYIPPTGGIRPGGKGDKVEEYFPGGIPVTQQAVNPFDSPESFEDQL</sequence>
<name>A0A4S8PE72_9ACTN</name>
<dbReference type="Proteomes" id="UP000305792">
    <property type="component" value="Unassembled WGS sequence"/>
</dbReference>
<reference evidence="1 2" key="1">
    <citation type="journal article" date="2018" name="Int. J. Syst. Evol. Microbiol.">
        <title>Glycomyces paridis sp. nov., isolated from the medicinal plant Paris polyphylla.</title>
        <authorList>
            <person name="Fang X.M."/>
            <person name="Bai J.L."/>
            <person name="Su J."/>
            <person name="Zhao L.L."/>
            <person name="Liu H.Y."/>
            <person name="Ma B.P."/>
            <person name="Zhang Y.Q."/>
            <person name="Yu L.Y."/>
        </authorList>
    </citation>
    <scope>NUCLEOTIDE SEQUENCE [LARGE SCALE GENOMIC DNA]</scope>
    <source>
        <strain evidence="1 2">CPCC 204357</strain>
    </source>
</reference>
<keyword evidence="2" id="KW-1185">Reference proteome</keyword>
<dbReference type="EMBL" id="STGX01000010">
    <property type="protein sequence ID" value="THV27562.1"/>
    <property type="molecule type" value="Genomic_DNA"/>
</dbReference>
<dbReference type="OrthoDB" id="5120242at2"/>
<dbReference type="RefSeq" id="WP_136530368.1">
    <property type="nucleotide sequence ID" value="NZ_STGX01000010.1"/>
</dbReference>
<organism evidence="1 2">
    <name type="scientific">Glycomyces paridis</name>
    <dbReference type="NCBI Taxonomy" id="2126555"/>
    <lineage>
        <taxon>Bacteria</taxon>
        <taxon>Bacillati</taxon>
        <taxon>Actinomycetota</taxon>
        <taxon>Actinomycetes</taxon>
        <taxon>Glycomycetales</taxon>
        <taxon>Glycomycetaceae</taxon>
        <taxon>Glycomyces</taxon>
    </lineage>
</organism>
<evidence type="ECO:0000313" key="2">
    <source>
        <dbReference type="Proteomes" id="UP000305792"/>
    </source>
</evidence>
<comment type="caution">
    <text evidence="1">The sequence shown here is derived from an EMBL/GenBank/DDBJ whole genome shotgun (WGS) entry which is preliminary data.</text>
</comment>
<gene>
    <name evidence="1" type="ORF">E9998_14210</name>
</gene>
<evidence type="ECO:0000313" key="1">
    <source>
        <dbReference type="EMBL" id="THV27562.1"/>
    </source>
</evidence>
<dbReference type="AlphaFoldDB" id="A0A4S8PE72"/>
<protein>
    <submittedName>
        <fullName evidence="1">Uncharacterized protein</fullName>
    </submittedName>
</protein>